<dbReference type="SMART" id="SM00382">
    <property type="entry name" value="AAA"/>
    <property type="match status" value="1"/>
</dbReference>
<dbReference type="Pfam" id="PF05157">
    <property type="entry name" value="MshEN"/>
    <property type="match status" value="1"/>
</dbReference>
<feature type="domain" description="Bacterial type II secretion system protein E" evidence="4">
    <location>
        <begin position="394"/>
        <end position="408"/>
    </location>
</feature>
<dbReference type="PANTHER" id="PTHR30258:SF2">
    <property type="entry name" value="COMG OPERON PROTEIN 1"/>
    <property type="match status" value="1"/>
</dbReference>
<proteinExistence type="inferred from homology"/>
<comment type="caution">
    <text evidence="5">The sequence shown here is derived from an EMBL/GenBank/DDBJ whole genome shotgun (WGS) entry which is preliminary data.</text>
</comment>
<dbReference type="Proteomes" id="UP000231292">
    <property type="component" value="Unassembled WGS sequence"/>
</dbReference>
<dbReference type="InterPro" id="IPR001482">
    <property type="entry name" value="T2SS/T4SS_dom"/>
</dbReference>
<dbReference type="Gene3D" id="3.30.450.90">
    <property type="match status" value="1"/>
</dbReference>
<dbReference type="InterPro" id="IPR007831">
    <property type="entry name" value="T2SS_GspE_N"/>
</dbReference>
<dbReference type="InterPro" id="IPR037257">
    <property type="entry name" value="T2SS_E_N_sf"/>
</dbReference>
<dbReference type="PROSITE" id="PS00662">
    <property type="entry name" value="T2SP_E"/>
    <property type="match status" value="1"/>
</dbReference>
<dbReference type="FunFam" id="3.40.50.300:FF:000398">
    <property type="entry name" value="Type IV pilus assembly ATPase PilB"/>
    <property type="match status" value="1"/>
</dbReference>
<evidence type="ECO:0000256" key="1">
    <source>
        <dbReference type="ARBA" id="ARBA00006611"/>
    </source>
</evidence>
<dbReference type="PANTHER" id="PTHR30258">
    <property type="entry name" value="TYPE II SECRETION SYSTEM PROTEIN GSPE-RELATED"/>
    <property type="match status" value="1"/>
</dbReference>
<sequence>MSREKYLRLGELLIKEGLISASQLEKAVSVQRQEGGRLGEVLVKLDMIKEGQMVAVLGKQLNIPYFSLGTGMLKPAIDQGLEYLIPQDFALKNSVLPLSRTLRSLTVAIADPGDLILIDNLRKLTSCEINPVIATKSDISKAIEGFYGKSAMLNQAVKDSYDISGSEDISLELDSDDEELSLDKLVARAEEAPVIKLVDLIIRQAINERASDIHIEPFKNKISLRYRIDGKLYEISSPAKHLHMPIISRVKILAKLDIAEKRLPQDGAFMVKIGERPVDIRVSSIPTIYGEKIVMRLLDRSEVILDLNRLGFDPKELESMRKVINAPYGLVFLTGPTGSGKTTTLYAILSEIKIPTKNIITVEDPIEYKLEGINQVQVKPEIGLTFSVALRSFLRQDPDIMLVGEVRDLETAEVCIRSALTGHLVLSTLHTNDAPTAVSRLMDIGIEPYMLAPSLLAVVAQRLVRKLCPDCKEAYEPTKDQLKSINLKAELIYRAKGCAKCNNTGYRGRICIAEVLVANEEIRDLINQKASFQKIREAAKANGMLSLYEAGIKKVEDGITSLEDAFSVTLGVE</sequence>
<evidence type="ECO:0000256" key="3">
    <source>
        <dbReference type="ARBA" id="ARBA00022840"/>
    </source>
</evidence>
<dbReference type="InterPro" id="IPR003593">
    <property type="entry name" value="AAA+_ATPase"/>
</dbReference>
<dbReference type="SUPFAM" id="SSF52540">
    <property type="entry name" value="P-loop containing nucleoside triphosphate hydrolases"/>
    <property type="match status" value="1"/>
</dbReference>
<accession>A0A2G9YHM1</accession>
<dbReference type="EMBL" id="PCRK01000171">
    <property type="protein sequence ID" value="PIP18738.1"/>
    <property type="molecule type" value="Genomic_DNA"/>
</dbReference>
<reference evidence="5 6" key="1">
    <citation type="submission" date="2017-09" db="EMBL/GenBank/DDBJ databases">
        <title>Depth-based differentiation of microbial function through sediment-hosted aquifers and enrichment of novel symbionts in the deep terrestrial subsurface.</title>
        <authorList>
            <person name="Probst A.J."/>
            <person name="Ladd B."/>
            <person name="Jarett J.K."/>
            <person name="Geller-Mcgrath D.E."/>
            <person name="Sieber C.M."/>
            <person name="Emerson J.B."/>
            <person name="Anantharaman K."/>
            <person name="Thomas B.C."/>
            <person name="Malmstrom R."/>
            <person name="Stieglmeier M."/>
            <person name="Klingl A."/>
            <person name="Woyke T."/>
            <person name="Ryan C.M."/>
            <person name="Banfield J.F."/>
        </authorList>
    </citation>
    <scope>NUCLEOTIDE SEQUENCE [LARGE SCALE GENOMIC DNA]</scope>
    <source>
        <strain evidence="5">CG23_combo_of_CG06-09_8_20_14_all_41_10</strain>
    </source>
</reference>
<gene>
    <name evidence="5" type="ORF">COX41_06625</name>
</gene>
<dbReference type="SUPFAM" id="SSF160246">
    <property type="entry name" value="EspE N-terminal domain-like"/>
    <property type="match status" value="1"/>
</dbReference>
<evidence type="ECO:0000313" key="6">
    <source>
        <dbReference type="Proteomes" id="UP000231292"/>
    </source>
</evidence>
<dbReference type="Pfam" id="PF00437">
    <property type="entry name" value="T2SSE"/>
    <property type="match status" value="1"/>
</dbReference>
<dbReference type="GO" id="GO:0016887">
    <property type="term" value="F:ATP hydrolysis activity"/>
    <property type="evidence" value="ECO:0007669"/>
    <property type="project" value="TreeGrafter"/>
</dbReference>
<evidence type="ECO:0000256" key="2">
    <source>
        <dbReference type="ARBA" id="ARBA00022741"/>
    </source>
</evidence>
<comment type="similarity">
    <text evidence="1">Belongs to the GSP E family.</text>
</comment>
<name>A0A2G9YHM1_9BACT</name>
<dbReference type="Gene3D" id="3.30.300.160">
    <property type="entry name" value="Type II secretion system, protein E, N-terminal domain"/>
    <property type="match status" value="1"/>
</dbReference>
<evidence type="ECO:0000259" key="4">
    <source>
        <dbReference type="PROSITE" id="PS00662"/>
    </source>
</evidence>
<dbReference type="FunFam" id="3.30.450.90:FF:000001">
    <property type="entry name" value="Type II secretion system ATPase GspE"/>
    <property type="match status" value="1"/>
</dbReference>
<dbReference type="AlphaFoldDB" id="A0A2G9YHM1"/>
<protein>
    <submittedName>
        <fullName evidence="5">Type II secretion system protein GspE</fullName>
    </submittedName>
</protein>
<evidence type="ECO:0000313" key="5">
    <source>
        <dbReference type="EMBL" id="PIP18738.1"/>
    </source>
</evidence>
<dbReference type="CDD" id="cd01129">
    <property type="entry name" value="PulE-GspE-like"/>
    <property type="match status" value="1"/>
</dbReference>
<keyword evidence="3" id="KW-0067">ATP-binding</keyword>
<keyword evidence="2" id="KW-0547">Nucleotide-binding</keyword>
<dbReference type="Gene3D" id="3.40.50.300">
    <property type="entry name" value="P-loop containing nucleotide triphosphate hydrolases"/>
    <property type="match status" value="1"/>
</dbReference>
<dbReference type="GO" id="GO:0005886">
    <property type="term" value="C:plasma membrane"/>
    <property type="evidence" value="ECO:0007669"/>
    <property type="project" value="TreeGrafter"/>
</dbReference>
<organism evidence="5 6">
    <name type="scientific">Candidatus Sherwoodlollariibacterium unditelluris</name>
    <dbReference type="NCBI Taxonomy" id="1974757"/>
    <lineage>
        <taxon>Bacteria</taxon>
        <taxon>Pseudomonadati</taxon>
        <taxon>Candidatus Omnitrophota</taxon>
        <taxon>Candidatus Sherwoodlollariibacterium</taxon>
    </lineage>
</organism>
<dbReference type="InterPro" id="IPR027417">
    <property type="entry name" value="P-loop_NTPase"/>
</dbReference>
<dbReference type="GO" id="GO:0005524">
    <property type="term" value="F:ATP binding"/>
    <property type="evidence" value="ECO:0007669"/>
    <property type="project" value="UniProtKB-KW"/>
</dbReference>